<comment type="similarity">
    <text evidence="5">Belongs to the bacterial ribosomal protein bL25 family. CTC subfamily.</text>
</comment>
<keyword evidence="3 5" id="KW-0689">Ribosomal protein</keyword>
<keyword evidence="4 5" id="KW-0687">Ribonucleoprotein</keyword>
<comment type="subunit">
    <text evidence="5">Part of the 50S ribosomal subunit; part of the 5S rRNA/L5/L18/L25 subcomplex. Contacts the 5S rRNA. Binds to the 5S rRNA independently of L5 and L18.</text>
</comment>
<proteinExistence type="inferred from homology"/>
<dbReference type="InterPro" id="IPR020057">
    <property type="entry name" value="Ribosomal_bL25_b-dom"/>
</dbReference>
<dbReference type="GO" id="GO:0022625">
    <property type="term" value="C:cytosolic large ribosomal subunit"/>
    <property type="evidence" value="ECO:0007669"/>
    <property type="project" value="TreeGrafter"/>
</dbReference>
<accession>A0A832I862</accession>
<keyword evidence="2 5" id="KW-0694">RNA-binding</keyword>
<comment type="caution">
    <text evidence="8">The sequence shown here is derived from an EMBL/GenBank/DDBJ whole genome shotgun (WGS) entry which is preliminary data.</text>
</comment>
<dbReference type="Pfam" id="PF01386">
    <property type="entry name" value="Ribosomal_L25p"/>
    <property type="match status" value="1"/>
</dbReference>
<dbReference type="CDD" id="cd00495">
    <property type="entry name" value="Ribosomal_L25_TL5_CTC"/>
    <property type="match status" value="1"/>
</dbReference>
<dbReference type="PANTHER" id="PTHR33284">
    <property type="entry name" value="RIBOSOMAL PROTEIN L25/GLN-TRNA SYNTHETASE, ANTI-CODON-BINDING DOMAIN-CONTAINING PROTEIN"/>
    <property type="match status" value="1"/>
</dbReference>
<sequence length="219" mass="24471">MQLTAEIRTEHGKRPVRRLRNQGMIPGVIYGPEMEPVSIKLKKQEVEKFIHALSEAKPVTLRINVDGKTQDIEVFVKKVQIDKVTDEIVHIDFYKPAMGHVMRIEIPIRVVGKPIGVEKGGIMEVLHTELPVETLPGALVEHIEIDVSHLNLGESYHVRDLKLPEGMKVLLPADEALVTIIVPKGLQVEEVTAAAPAETIEPEVIKKGKKAEETEEEKE</sequence>
<keyword evidence="1 5" id="KW-0699">rRNA-binding</keyword>
<dbReference type="InterPro" id="IPR020930">
    <property type="entry name" value="Ribosomal_uL5_bac-type"/>
</dbReference>
<dbReference type="Gene3D" id="2.170.120.20">
    <property type="entry name" value="Ribosomal protein L25, beta domain"/>
    <property type="match status" value="1"/>
</dbReference>
<dbReference type="InterPro" id="IPR037121">
    <property type="entry name" value="Ribosomal_bL25_C"/>
</dbReference>
<dbReference type="NCBIfam" id="TIGR00731">
    <property type="entry name" value="bL25_bact_ctc"/>
    <property type="match status" value="1"/>
</dbReference>
<evidence type="ECO:0000313" key="8">
    <source>
        <dbReference type="EMBL" id="HGZ79787.1"/>
    </source>
</evidence>
<name>A0A832I862_9THEM</name>
<feature type="domain" description="Large ribosomal subunit protein bL25 beta" evidence="7">
    <location>
        <begin position="102"/>
        <end position="184"/>
    </location>
</feature>
<dbReference type="HAMAP" id="MF_01334">
    <property type="entry name" value="Ribosomal_bL25_CTC"/>
    <property type="match status" value="1"/>
</dbReference>
<evidence type="ECO:0000259" key="7">
    <source>
        <dbReference type="Pfam" id="PF14693"/>
    </source>
</evidence>
<gene>
    <name evidence="5" type="primary">rplY</name>
    <name evidence="5" type="synonym">ctc</name>
    <name evidence="8" type="ORF">ENW55_07355</name>
</gene>
<feature type="domain" description="Large ribosomal subunit protein bL25 L25" evidence="6">
    <location>
        <begin position="3"/>
        <end position="93"/>
    </location>
</feature>
<dbReference type="InterPro" id="IPR020056">
    <property type="entry name" value="Rbsml_bL25/Gln-tRNA_synth_N"/>
</dbReference>
<dbReference type="GO" id="GO:0003735">
    <property type="term" value="F:structural constituent of ribosome"/>
    <property type="evidence" value="ECO:0007669"/>
    <property type="project" value="InterPro"/>
</dbReference>
<evidence type="ECO:0000256" key="4">
    <source>
        <dbReference type="ARBA" id="ARBA00023274"/>
    </source>
</evidence>
<dbReference type="GO" id="GO:0006412">
    <property type="term" value="P:translation"/>
    <property type="evidence" value="ECO:0007669"/>
    <property type="project" value="UniProtKB-UniRule"/>
</dbReference>
<dbReference type="PANTHER" id="PTHR33284:SF1">
    <property type="entry name" value="RIBOSOMAL PROTEIN L25_GLN-TRNA SYNTHETASE, ANTI-CODON-BINDING DOMAIN-CONTAINING PROTEIN"/>
    <property type="match status" value="1"/>
</dbReference>
<evidence type="ECO:0000256" key="1">
    <source>
        <dbReference type="ARBA" id="ARBA00022730"/>
    </source>
</evidence>
<dbReference type="InterPro" id="IPR001021">
    <property type="entry name" value="Ribosomal_bL25_long"/>
</dbReference>
<dbReference type="GO" id="GO:0008097">
    <property type="term" value="F:5S rRNA binding"/>
    <property type="evidence" value="ECO:0007669"/>
    <property type="project" value="InterPro"/>
</dbReference>
<evidence type="ECO:0000256" key="2">
    <source>
        <dbReference type="ARBA" id="ARBA00022884"/>
    </source>
</evidence>
<organism evidence="8">
    <name type="scientific">Pseudothermotoga hypogea</name>
    <dbReference type="NCBI Taxonomy" id="57487"/>
    <lineage>
        <taxon>Bacteria</taxon>
        <taxon>Thermotogati</taxon>
        <taxon>Thermotogota</taxon>
        <taxon>Thermotogae</taxon>
        <taxon>Thermotogales</taxon>
        <taxon>Thermotogaceae</taxon>
        <taxon>Pseudothermotoga</taxon>
    </lineage>
</organism>
<dbReference type="InterPro" id="IPR029751">
    <property type="entry name" value="Ribosomal_L25_dom"/>
</dbReference>
<dbReference type="AlphaFoldDB" id="A0A832I862"/>
<protein>
    <recommendedName>
        <fullName evidence="5">Large ribosomal subunit protein bL25</fullName>
    </recommendedName>
    <alternativeName>
        <fullName evidence="5">General stress protein CTC</fullName>
    </alternativeName>
</protein>
<dbReference type="SUPFAM" id="SSF50715">
    <property type="entry name" value="Ribosomal protein L25-like"/>
    <property type="match status" value="1"/>
</dbReference>
<dbReference type="Pfam" id="PF14693">
    <property type="entry name" value="Ribosomal_TL5_C"/>
    <property type="match status" value="1"/>
</dbReference>
<reference evidence="8" key="1">
    <citation type="journal article" date="2020" name="mSystems">
        <title>Genome- and Community-Level Interaction Insights into Carbon Utilization and Element Cycling Functions of Hydrothermarchaeota in Hydrothermal Sediment.</title>
        <authorList>
            <person name="Zhou Z."/>
            <person name="Liu Y."/>
            <person name="Xu W."/>
            <person name="Pan J."/>
            <person name="Luo Z.H."/>
            <person name="Li M."/>
        </authorList>
    </citation>
    <scope>NUCLEOTIDE SEQUENCE [LARGE SCALE GENOMIC DNA]</scope>
    <source>
        <strain evidence="8">SpSt-86</strain>
    </source>
</reference>
<evidence type="ECO:0000259" key="6">
    <source>
        <dbReference type="Pfam" id="PF01386"/>
    </source>
</evidence>
<comment type="function">
    <text evidence="5">This is one of the proteins that binds to the 5S RNA in the ribosome where it forms part of the central protuberance.</text>
</comment>
<evidence type="ECO:0000256" key="3">
    <source>
        <dbReference type="ARBA" id="ARBA00022980"/>
    </source>
</evidence>
<dbReference type="Gene3D" id="2.40.240.10">
    <property type="entry name" value="Ribosomal Protein L25, Chain P"/>
    <property type="match status" value="1"/>
</dbReference>
<dbReference type="EMBL" id="DTKQ01000051">
    <property type="protein sequence ID" value="HGZ79787.1"/>
    <property type="molecule type" value="Genomic_DNA"/>
</dbReference>
<evidence type="ECO:0000256" key="5">
    <source>
        <dbReference type="HAMAP-Rule" id="MF_01334"/>
    </source>
</evidence>
<dbReference type="InterPro" id="IPR011035">
    <property type="entry name" value="Ribosomal_bL25/Gln-tRNA_synth"/>
</dbReference>